<evidence type="ECO:0008006" key="4">
    <source>
        <dbReference type="Google" id="ProtNLM"/>
    </source>
</evidence>
<proteinExistence type="predicted"/>
<evidence type="ECO:0000256" key="1">
    <source>
        <dbReference type="SAM" id="MobiDB-lite"/>
    </source>
</evidence>
<evidence type="ECO:0000313" key="2">
    <source>
        <dbReference type="EMBL" id="VVU47603.1"/>
    </source>
</evidence>
<gene>
    <name evidence="2" type="ORF">BAN20980_00293</name>
</gene>
<feature type="region of interest" description="Disordered" evidence="1">
    <location>
        <begin position="25"/>
        <end position="65"/>
    </location>
</feature>
<name>A0A6P2G1X9_9BURK</name>
<sequence length="65" mass="6702">MPLTDTAIRNPKTAIQVRAAIAVAQHTHPKKSEGGKNDAKAEAAKAAASKVGGPPPPPRLVVNKK</sequence>
<dbReference type="Proteomes" id="UP000494201">
    <property type="component" value="Unassembled WGS sequence"/>
</dbReference>
<dbReference type="AlphaFoldDB" id="A0A6P2G1X9"/>
<reference evidence="2 3" key="1">
    <citation type="submission" date="2019-09" db="EMBL/GenBank/DDBJ databases">
        <authorList>
            <person name="Depoorter E."/>
        </authorList>
    </citation>
    <scope>NUCLEOTIDE SEQUENCE [LARGE SCALE GENOMIC DNA]</scope>
    <source>
        <strain evidence="2">LMG 20980</strain>
    </source>
</reference>
<dbReference type="EMBL" id="CABVLY010000001">
    <property type="protein sequence ID" value="VVU47603.1"/>
    <property type="molecule type" value="Genomic_DNA"/>
</dbReference>
<feature type="compositionally biased region" description="Basic and acidic residues" evidence="1">
    <location>
        <begin position="30"/>
        <end position="43"/>
    </location>
</feature>
<accession>A0A6P2G1X9</accession>
<evidence type="ECO:0000313" key="3">
    <source>
        <dbReference type="Proteomes" id="UP000494201"/>
    </source>
</evidence>
<organism evidence="2 3">
    <name type="scientific">Burkholderia anthina</name>
    <dbReference type="NCBI Taxonomy" id="179879"/>
    <lineage>
        <taxon>Bacteria</taxon>
        <taxon>Pseudomonadati</taxon>
        <taxon>Pseudomonadota</taxon>
        <taxon>Betaproteobacteria</taxon>
        <taxon>Burkholderiales</taxon>
        <taxon>Burkholderiaceae</taxon>
        <taxon>Burkholderia</taxon>
        <taxon>Burkholderia cepacia complex</taxon>
    </lineage>
</organism>
<protein>
    <recommendedName>
        <fullName evidence="4">Terminase</fullName>
    </recommendedName>
</protein>